<keyword evidence="6" id="KW-0808">Transferase</keyword>
<comment type="subcellular location">
    <subcellularLocation>
        <location evidence="2">Cell membrane</location>
        <topology evidence="2">Multi-pass membrane protein</topology>
    </subcellularLocation>
</comment>
<dbReference type="InterPro" id="IPR003660">
    <property type="entry name" value="HAMP_dom"/>
</dbReference>
<keyword evidence="8 16" id="KW-0418">Kinase</keyword>
<dbReference type="SUPFAM" id="SSF47384">
    <property type="entry name" value="Homodimeric domain of signal transducing histidine kinase"/>
    <property type="match status" value="1"/>
</dbReference>
<keyword evidence="17" id="KW-1185">Reference proteome</keyword>
<dbReference type="OrthoDB" id="9813151at2"/>
<evidence type="ECO:0000256" key="12">
    <source>
        <dbReference type="SAM" id="Coils"/>
    </source>
</evidence>
<evidence type="ECO:0000256" key="7">
    <source>
        <dbReference type="ARBA" id="ARBA00022741"/>
    </source>
</evidence>
<dbReference type="Gene3D" id="6.10.340.10">
    <property type="match status" value="1"/>
</dbReference>
<dbReference type="CDD" id="cd00075">
    <property type="entry name" value="HATPase"/>
    <property type="match status" value="1"/>
</dbReference>
<keyword evidence="10" id="KW-0902">Two-component regulatory system</keyword>
<comment type="caution">
    <text evidence="16">The sequence shown here is derived from an EMBL/GenBank/DDBJ whole genome shotgun (WGS) entry which is preliminary data.</text>
</comment>
<keyword evidence="13" id="KW-1133">Transmembrane helix</keyword>
<dbReference type="Pfam" id="PF00512">
    <property type="entry name" value="HisKA"/>
    <property type="match status" value="1"/>
</dbReference>
<evidence type="ECO:0000256" key="2">
    <source>
        <dbReference type="ARBA" id="ARBA00004651"/>
    </source>
</evidence>
<dbReference type="Pfam" id="PF00672">
    <property type="entry name" value="HAMP"/>
    <property type="match status" value="1"/>
</dbReference>
<dbReference type="InterPro" id="IPR003661">
    <property type="entry name" value="HisK_dim/P_dom"/>
</dbReference>
<dbReference type="InterPro" id="IPR003594">
    <property type="entry name" value="HATPase_dom"/>
</dbReference>
<dbReference type="PANTHER" id="PTHR45453">
    <property type="entry name" value="PHOSPHATE REGULON SENSOR PROTEIN PHOR"/>
    <property type="match status" value="1"/>
</dbReference>
<dbReference type="GO" id="GO:0004721">
    <property type="term" value="F:phosphoprotein phosphatase activity"/>
    <property type="evidence" value="ECO:0007669"/>
    <property type="project" value="TreeGrafter"/>
</dbReference>
<dbReference type="RefSeq" id="WP_126863257.1">
    <property type="nucleotide sequence ID" value="NZ_JAUSTX010000013.1"/>
</dbReference>
<evidence type="ECO:0000256" key="5">
    <source>
        <dbReference type="ARBA" id="ARBA00022553"/>
    </source>
</evidence>
<evidence type="ECO:0000256" key="10">
    <source>
        <dbReference type="ARBA" id="ARBA00023012"/>
    </source>
</evidence>
<gene>
    <name evidence="16" type="ORF">ELQ35_02365</name>
</gene>
<feature type="transmembrane region" description="Helical" evidence="13">
    <location>
        <begin position="6"/>
        <end position="27"/>
    </location>
</feature>
<dbReference type="Pfam" id="PF02518">
    <property type="entry name" value="HATPase_c"/>
    <property type="match status" value="1"/>
</dbReference>
<dbReference type="Gene3D" id="1.10.287.130">
    <property type="match status" value="1"/>
</dbReference>
<dbReference type="AlphaFoldDB" id="A0A433HUQ0"/>
<protein>
    <recommendedName>
        <fullName evidence="3">histidine kinase</fullName>
        <ecNumber evidence="3">2.7.13.3</ecNumber>
    </recommendedName>
</protein>
<keyword evidence="4" id="KW-1003">Cell membrane</keyword>
<dbReference type="CDD" id="cd00082">
    <property type="entry name" value="HisKA"/>
    <property type="match status" value="1"/>
</dbReference>
<evidence type="ECO:0000313" key="16">
    <source>
        <dbReference type="EMBL" id="RUQ32057.1"/>
    </source>
</evidence>
<dbReference type="PRINTS" id="PR00344">
    <property type="entry name" value="BCTRLSENSOR"/>
</dbReference>
<evidence type="ECO:0000256" key="1">
    <source>
        <dbReference type="ARBA" id="ARBA00000085"/>
    </source>
</evidence>
<dbReference type="InterPro" id="IPR036097">
    <property type="entry name" value="HisK_dim/P_sf"/>
</dbReference>
<keyword evidence="9" id="KW-0067">ATP-binding</keyword>
<dbReference type="GO" id="GO:0000155">
    <property type="term" value="F:phosphorelay sensor kinase activity"/>
    <property type="evidence" value="ECO:0007669"/>
    <property type="project" value="InterPro"/>
</dbReference>
<accession>A0A433HUQ0</accession>
<evidence type="ECO:0000313" key="17">
    <source>
        <dbReference type="Proteomes" id="UP000267430"/>
    </source>
</evidence>
<sequence length="459" mass="53140">MNKISLKLGTLFFFIILILESFLFFFLHDNIVESRIEEELTALQARGNSHRDVVEKSYKSETLHHIALMEAQAETEVIITDEKREIIISSNDIDQEEKNFLAKKVGNLPREGRILEDRWRSEKYISTISPYYIDTNKTGYVYMFKSTDQVQDLISRLNSHFLIAGILTISFLVFTILFLTKALTTPLIKMKKATEKLSKGDFSVNLPKLGDDELGDLSDSIEILANDLNHLKNERKEFLASISHELRTPLTYIKGYADVARRDTLNKSDREKYLNIIYEESEKLSDMIKDLFDLARIDQNNFTINREFINFPLYLQVIYEKMLPAFREKNIQLVVNCEDDLKVFIDPLRFEQILLNLLDNAKKYSQPNTKTSINAKREKGKVKIEVKDEGYGIPEEDIPFIFERFYRVEKSRSSRFGGSGLGLAIVKELVDTHEGGEIRVESKANQGTTFIITLEELRK</sequence>
<dbReference type="InterPro" id="IPR050351">
    <property type="entry name" value="BphY/WalK/GraS-like"/>
</dbReference>
<keyword evidence="7" id="KW-0547">Nucleotide-binding</keyword>
<organism evidence="16 17">
    <name type="scientific">Peribacillus cavernae</name>
    <dbReference type="NCBI Taxonomy" id="1674310"/>
    <lineage>
        <taxon>Bacteria</taxon>
        <taxon>Bacillati</taxon>
        <taxon>Bacillota</taxon>
        <taxon>Bacilli</taxon>
        <taxon>Bacillales</taxon>
        <taxon>Bacillaceae</taxon>
        <taxon>Peribacillus</taxon>
    </lineage>
</organism>
<dbReference type="FunFam" id="3.30.565.10:FF:000006">
    <property type="entry name" value="Sensor histidine kinase WalK"/>
    <property type="match status" value="1"/>
</dbReference>
<feature type="coiled-coil region" evidence="12">
    <location>
        <begin position="214"/>
        <end position="241"/>
    </location>
</feature>
<evidence type="ECO:0000259" key="15">
    <source>
        <dbReference type="PROSITE" id="PS50885"/>
    </source>
</evidence>
<dbReference type="EC" id="2.7.13.3" evidence="3"/>
<keyword evidence="5" id="KW-0597">Phosphoprotein</keyword>
<dbReference type="PROSITE" id="PS50885">
    <property type="entry name" value="HAMP"/>
    <property type="match status" value="1"/>
</dbReference>
<evidence type="ECO:0000256" key="3">
    <source>
        <dbReference type="ARBA" id="ARBA00012438"/>
    </source>
</evidence>
<evidence type="ECO:0000259" key="14">
    <source>
        <dbReference type="PROSITE" id="PS50109"/>
    </source>
</evidence>
<keyword evidence="13" id="KW-0812">Transmembrane</keyword>
<feature type="domain" description="HAMP" evidence="15">
    <location>
        <begin position="181"/>
        <end position="233"/>
    </location>
</feature>
<dbReference type="GO" id="GO:0005524">
    <property type="term" value="F:ATP binding"/>
    <property type="evidence" value="ECO:0007669"/>
    <property type="project" value="UniProtKB-KW"/>
</dbReference>
<keyword evidence="11 13" id="KW-0472">Membrane</keyword>
<evidence type="ECO:0000256" key="13">
    <source>
        <dbReference type="SAM" id="Phobius"/>
    </source>
</evidence>
<dbReference type="SMART" id="SM00387">
    <property type="entry name" value="HATPase_c"/>
    <property type="match status" value="1"/>
</dbReference>
<dbReference type="SMART" id="SM00304">
    <property type="entry name" value="HAMP"/>
    <property type="match status" value="1"/>
</dbReference>
<evidence type="ECO:0000256" key="9">
    <source>
        <dbReference type="ARBA" id="ARBA00022840"/>
    </source>
</evidence>
<reference evidence="16 17" key="1">
    <citation type="submission" date="2018-12" db="EMBL/GenBank/DDBJ databases">
        <title>Bacillus chawlae sp. nov., Bacillus glennii sp. nov., and Bacillus saganii sp. nov. Isolated from the Vehicle Assembly Building at Kennedy Space Center where the Viking Spacecraft were Assembled.</title>
        <authorList>
            <person name="Seuylemezian A."/>
            <person name="Vaishampayan P."/>
        </authorList>
    </citation>
    <scope>NUCLEOTIDE SEQUENCE [LARGE SCALE GENOMIC DNA]</scope>
    <source>
        <strain evidence="16 17">L5</strain>
    </source>
</reference>
<dbReference type="SUPFAM" id="SSF158472">
    <property type="entry name" value="HAMP domain-like"/>
    <property type="match status" value="1"/>
</dbReference>
<evidence type="ECO:0000256" key="11">
    <source>
        <dbReference type="ARBA" id="ARBA00023136"/>
    </source>
</evidence>
<dbReference type="PROSITE" id="PS50109">
    <property type="entry name" value="HIS_KIN"/>
    <property type="match status" value="1"/>
</dbReference>
<proteinExistence type="predicted"/>
<evidence type="ECO:0000256" key="4">
    <source>
        <dbReference type="ARBA" id="ARBA00022475"/>
    </source>
</evidence>
<dbReference type="InterPro" id="IPR036890">
    <property type="entry name" value="HATPase_C_sf"/>
</dbReference>
<dbReference type="GO" id="GO:0005886">
    <property type="term" value="C:plasma membrane"/>
    <property type="evidence" value="ECO:0007669"/>
    <property type="project" value="UniProtKB-SubCell"/>
</dbReference>
<evidence type="ECO:0000256" key="8">
    <source>
        <dbReference type="ARBA" id="ARBA00022777"/>
    </source>
</evidence>
<dbReference type="PANTHER" id="PTHR45453:SF1">
    <property type="entry name" value="PHOSPHATE REGULON SENSOR PROTEIN PHOR"/>
    <property type="match status" value="1"/>
</dbReference>
<dbReference type="EMBL" id="RYZZ01000003">
    <property type="protein sequence ID" value="RUQ32057.1"/>
    <property type="molecule type" value="Genomic_DNA"/>
</dbReference>
<feature type="domain" description="Histidine kinase" evidence="14">
    <location>
        <begin position="241"/>
        <end position="458"/>
    </location>
</feature>
<evidence type="ECO:0000256" key="6">
    <source>
        <dbReference type="ARBA" id="ARBA00022679"/>
    </source>
</evidence>
<dbReference type="Proteomes" id="UP000267430">
    <property type="component" value="Unassembled WGS sequence"/>
</dbReference>
<dbReference type="CDD" id="cd06225">
    <property type="entry name" value="HAMP"/>
    <property type="match status" value="1"/>
</dbReference>
<dbReference type="SUPFAM" id="SSF55874">
    <property type="entry name" value="ATPase domain of HSP90 chaperone/DNA topoisomerase II/histidine kinase"/>
    <property type="match status" value="1"/>
</dbReference>
<keyword evidence="12" id="KW-0175">Coiled coil</keyword>
<name>A0A433HUQ0_9BACI</name>
<dbReference type="SMART" id="SM00388">
    <property type="entry name" value="HisKA"/>
    <property type="match status" value="1"/>
</dbReference>
<dbReference type="FunFam" id="1.10.287.130:FF:000001">
    <property type="entry name" value="Two-component sensor histidine kinase"/>
    <property type="match status" value="1"/>
</dbReference>
<dbReference type="Gene3D" id="3.30.565.10">
    <property type="entry name" value="Histidine kinase-like ATPase, C-terminal domain"/>
    <property type="match status" value="1"/>
</dbReference>
<dbReference type="InterPro" id="IPR005467">
    <property type="entry name" value="His_kinase_dom"/>
</dbReference>
<dbReference type="InterPro" id="IPR004358">
    <property type="entry name" value="Sig_transdc_His_kin-like_C"/>
</dbReference>
<feature type="transmembrane region" description="Helical" evidence="13">
    <location>
        <begin position="161"/>
        <end position="180"/>
    </location>
</feature>
<dbReference type="GO" id="GO:0016036">
    <property type="term" value="P:cellular response to phosphate starvation"/>
    <property type="evidence" value="ECO:0007669"/>
    <property type="project" value="TreeGrafter"/>
</dbReference>
<comment type="catalytic activity">
    <reaction evidence="1">
        <text>ATP + protein L-histidine = ADP + protein N-phospho-L-histidine.</text>
        <dbReference type="EC" id="2.7.13.3"/>
    </reaction>
</comment>